<dbReference type="GO" id="GO:0016787">
    <property type="term" value="F:hydrolase activity"/>
    <property type="evidence" value="ECO:0007669"/>
    <property type="project" value="UniProtKB-KW"/>
</dbReference>
<evidence type="ECO:0000313" key="3">
    <source>
        <dbReference type="Proteomes" id="UP000268553"/>
    </source>
</evidence>
<dbReference type="EMBL" id="RWJI01000002">
    <property type="protein sequence ID" value="RRQ51339.1"/>
    <property type="molecule type" value="Genomic_DNA"/>
</dbReference>
<dbReference type="Pfam" id="PF07486">
    <property type="entry name" value="Hydrolase_2"/>
    <property type="match status" value="1"/>
</dbReference>
<evidence type="ECO:0000259" key="1">
    <source>
        <dbReference type="Pfam" id="PF07486"/>
    </source>
</evidence>
<sequence>MDLAKSGNVTAIRADNGDIIYIPSNGIMPKLPLTATDVDATTASSLTDLVRTQAVDNSLSKEERCLASAVYFEAKGESLAGQLAVARVVLARANSGRFPSTLCGVVLQKGQFSFVRGASLPPVQTSSVHWRNAVAISNIALENSWKSPVEGALFFHARHVSPGWRLTRLGSVDNHIFYR</sequence>
<proteinExistence type="predicted"/>
<dbReference type="OrthoDB" id="9785345at2"/>
<dbReference type="Proteomes" id="UP000268553">
    <property type="component" value="Unassembled WGS sequence"/>
</dbReference>
<feature type="domain" description="Cell wall hydrolase SleB" evidence="1">
    <location>
        <begin position="76"/>
        <end position="178"/>
    </location>
</feature>
<comment type="caution">
    <text evidence="2">The sequence shown here is derived from an EMBL/GenBank/DDBJ whole genome shotgun (WGS) entry which is preliminary data.</text>
</comment>
<dbReference type="InterPro" id="IPR042047">
    <property type="entry name" value="SleB_dom1"/>
</dbReference>
<accession>A0A426RQP5</accession>
<dbReference type="Gene3D" id="1.10.10.2520">
    <property type="entry name" value="Cell wall hydrolase SleB, domain 1"/>
    <property type="match status" value="1"/>
</dbReference>
<reference evidence="2 3" key="1">
    <citation type="submission" date="2018-12" db="EMBL/GenBank/DDBJ databases">
        <authorList>
            <person name="Kim S.-J."/>
            <person name="Jung G.-Y."/>
        </authorList>
    </citation>
    <scope>NUCLEOTIDE SEQUENCE [LARGE SCALE GENOMIC DNA]</scope>
    <source>
        <strain evidence="2 3">03SU3-P</strain>
    </source>
</reference>
<dbReference type="InterPro" id="IPR011105">
    <property type="entry name" value="Cell_wall_hydrolase_SleB"/>
</dbReference>
<dbReference type="AlphaFoldDB" id="A0A426RQP5"/>
<keyword evidence="3" id="KW-1185">Reference proteome</keyword>
<evidence type="ECO:0000313" key="2">
    <source>
        <dbReference type="EMBL" id="RRQ51339.1"/>
    </source>
</evidence>
<name>A0A426RQP5_9SPHN</name>
<keyword evidence="2" id="KW-0378">Hydrolase</keyword>
<protein>
    <submittedName>
        <fullName evidence="2">Cell wall hydrolase</fullName>
    </submittedName>
</protein>
<gene>
    <name evidence="2" type="ORF">D7D48_09975</name>
</gene>
<organism evidence="2 3">
    <name type="scientific">Sphingorhabdus wooponensis</name>
    <dbReference type="NCBI Taxonomy" id="940136"/>
    <lineage>
        <taxon>Bacteria</taxon>
        <taxon>Pseudomonadati</taxon>
        <taxon>Pseudomonadota</taxon>
        <taxon>Alphaproteobacteria</taxon>
        <taxon>Sphingomonadales</taxon>
        <taxon>Sphingomonadaceae</taxon>
        <taxon>Sphingorhabdus</taxon>
    </lineage>
</organism>